<protein>
    <recommendedName>
        <fullName evidence="7">TolC family protein</fullName>
    </recommendedName>
</protein>
<dbReference type="EMBL" id="UINC01017321">
    <property type="protein sequence ID" value="SVA71655.1"/>
    <property type="molecule type" value="Genomic_DNA"/>
</dbReference>
<organism evidence="6">
    <name type="scientific">marine metagenome</name>
    <dbReference type="NCBI Taxonomy" id="408172"/>
    <lineage>
        <taxon>unclassified sequences</taxon>
        <taxon>metagenomes</taxon>
        <taxon>ecological metagenomes</taxon>
    </lineage>
</organism>
<keyword evidence="4" id="KW-0472">Membrane</keyword>
<name>A0A381Y3Y5_9ZZZZ</name>
<evidence type="ECO:0000256" key="5">
    <source>
        <dbReference type="ARBA" id="ARBA00023237"/>
    </source>
</evidence>
<dbReference type="GO" id="GO:0015288">
    <property type="term" value="F:porin activity"/>
    <property type="evidence" value="ECO:0007669"/>
    <property type="project" value="TreeGrafter"/>
</dbReference>
<evidence type="ECO:0000313" key="6">
    <source>
        <dbReference type="EMBL" id="SVA71655.1"/>
    </source>
</evidence>
<dbReference type="PANTHER" id="PTHR30026">
    <property type="entry name" value="OUTER MEMBRANE PROTEIN TOLC"/>
    <property type="match status" value="1"/>
</dbReference>
<keyword evidence="2" id="KW-1134">Transmembrane beta strand</keyword>
<evidence type="ECO:0008006" key="7">
    <source>
        <dbReference type="Google" id="ProtNLM"/>
    </source>
</evidence>
<gene>
    <name evidence="6" type="ORF">METZ01_LOCUS124509</name>
</gene>
<proteinExistence type="predicted"/>
<dbReference type="GO" id="GO:1990281">
    <property type="term" value="C:efflux pump complex"/>
    <property type="evidence" value="ECO:0007669"/>
    <property type="project" value="TreeGrafter"/>
</dbReference>
<dbReference type="AlphaFoldDB" id="A0A381Y3Y5"/>
<dbReference type="GO" id="GO:0015562">
    <property type="term" value="F:efflux transmembrane transporter activity"/>
    <property type="evidence" value="ECO:0007669"/>
    <property type="project" value="InterPro"/>
</dbReference>
<dbReference type="GO" id="GO:0009279">
    <property type="term" value="C:cell outer membrane"/>
    <property type="evidence" value="ECO:0007669"/>
    <property type="project" value="UniProtKB-SubCell"/>
</dbReference>
<keyword evidence="5" id="KW-0998">Cell outer membrane</keyword>
<evidence type="ECO:0000256" key="3">
    <source>
        <dbReference type="ARBA" id="ARBA00022692"/>
    </source>
</evidence>
<evidence type="ECO:0000256" key="2">
    <source>
        <dbReference type="ARBA" id="ARBA00022452"/>
    </source>
</evidence>
<evidence type="ECO:0000256" key="4">
    <source>
        <dbReference type="ARBA" id="ARBA00023136"/>
    </source>
</evidence>
<dbReference type="Gene3D" id="1.20.1600.10">
    <property type="entry name" value="Outer membrane efflux proteins (OEP)"/>
    <property type="match status" value="1"/>
</dbReference>
<dbReference type="SUPFAM" id="SSF56954">
    <property type="entry name" value="Outer membrane efflux proteins (OEP)"/>
    <property type="match status" value="1"/>
</dbReference>
<dbReference type="InterPro" id="IPR051906">
    <property type="entry name" value="TolC-like"/>
</dbReference>
<accession>A0A381Y3Y5</accession>
<reference evidence="6" key="1">
    <citation type="submission" date="2018-05" db="EMBL/GenBank/DDBJ databases">
        <authorList>
            <person name="Lanie J.A."/>
            <person name="Ng W.-L."/>
            <person name="Kazmierczak K.M."/>
            <person name="Andrzejewski T.M."/>
            <person name="Davidsen T.M."/>
            <person name="Wayne K.J."/>
            <person name="Tettelin H."/>
            <person name="Glass J.I."/>
            <person name="Rusch D."/>
            <person name="Podicherti R."/>
            <person name="Tsui H.-C.T."/>
            <person name="Winkler M.E."/>
        </authorList>
    </citation>
    <scope>NUCLEOTIDE SEQUENCE</scope>
</reference>
<evidence type="ECO:0000256" key="1">
    <source>
        <dbReference type="ARBA" id="ARBA00004442"/>
    </source>
</evidence>
<feature type="non-terminal residue" evidence="6">
    <location>
        <position position="353"/>
    </location>
</feature>
<sequence length="353" mass="40002">MKVGAITIEEFSSELMKSHPYFLQQTLSEKVSIIDQKDALLYSDWTIQAAASEAYASGEDQSSKLYDDRYITGYEVSAAKKYPDTGGSLTLGHSWNITDTDVGSVNTNLNSNSFSLDYTRPLRQNKGGLNDRLAADIATIDSQSKQISLQEQSENYLASKLKKFIDLAHAHEKEKLYRDQLELSKEQLSLAEKKFNQSLIEKTALLQEQDSYTRADQQWLQSRLDLANLQQELSALIGMSKNNMTVELDLFERQVITQIDAANFVTKSRILQQLDFDKLKLKRQLVTYKDKNKANVNLTMGIASQGEHDKFFKSLSNRDYSWNVGVNVSYPINPVKESLDIQRAEINIAQIDA</sequence>
<keyword evidence="3" id="KW-0812">Transmembrane</keyword>
<dbReference type="PANTHER" id="PTHR30026:SF20">
    <property type="entry name" value="OUTER MEMBRANE PROTEIN TOLC"/>
    <property type="match status" value="1"/>
</dbReference>
<comment type="subcellular location">
    <subcellularLocation>
        <location evidence="1">Cell outer membrane</location>
    </subcellularLocation>
</comment>